<gene>
    <name evidence="14" type="ORF">HYPSUDRAFT_36055</name>
</gene>
<evidence type="ECO:0000256" key="13">
    <source>
        <dbReference type="SAM" id="MobiDB-lite"/>
    </source>
</evidence>
<comment type="cofactor">
    <cofactor evidence="12">
        <name>Mg(2+)</name>
        <dbReference type="ChEBI" id="CHEBI:18420"/>
    </cofactor>
    <text evidence="12">Binds 2 magnesium ions per subunit.</text>
</comment>
<keyword evidence="12" id="KW-0479">Metal-binding</keyword>
<evidence type="ECO:0000256" key="6">
    <source>
        <dbReference type="ARBA" id="ARBA00042471"/>
    </source>
</evidence>
<evidence type="ECO:0000256" key="4">
    <source>
        <dbReference type="ARBA" id="ARBA00041057"/>
    </source>
</evidence>
<evidence type="ECO:0000256" key="7">
    <source>
        <dbReference type="ARBA" id="ARBA00042722"/>
    </source>
</evidence>
<feature type="binding site" evidence="12">
    <location>
        <position position="373"/>
    </location>
    <ligand>
        <name>Mg(2+)</name>
        <dbReference type="ChEBI" id="CHEBI:18420"/>
        <label>1</label>
    </ligand>
</feature>
<keyword evidence="15" id="KW-1185">Reference proteome</keyword>
<evidence type="ECO:0000256" key="10">
    <source>
        <dbReference type="ARBA" id="ARBA00043193"/>
    </source>
</evidence>
<evidence type="ECO:0000256" key="9">
    <source>
        <dbReference type="ARBA" id="ARBA00043187"/>
    </source>
</evidence>
<reference evidence="15" key="1">
    <citation type="submission" date="2014-04" db="EMBL/GenBank/DDBJ databases">
        <title>Evolutionary Origins and Diversification of the Mycorrhizal Mutualists.</title>
        <authorList>
            <consortium name="DOE Joint Genome Institute"/>
            <consortium name="Mycorrhizal Genomics Consortium"/>
            <person name="Kohler A."/>
            <person name="Kuo A."/>
            <person name="Nagy L.G."/>
            <person name="Floudas D."/>
            <person name="Copeland A."/>
            <person name="Barry K.W."/>
            <person name="Cichocki N."/>
            <person name="Veneault-Fourrey C."/>
            <person name="LaButti K."/>
            <person name="Lindquist E.A."/>
            <person name="Lipzen A."/>
            <person name="Lundell T."/>
            <person name="Morin E."/>
            <person name="Murat C."/>
            <person name="Riley R."/>
            <person name="Ohm R."/>
            <person name="Sun H."/>
            <person name="Tunlid A."/>
            <person name="Henrissat B."/>
            <person name="Grigoriev I.V."/>
            <person name="Hibbett D.S."/>
            <person name="Martin F."/>
        </authorList>
    </citation>
    <scope>NUCLEOTIDE SEQUENCE [LARGE SCALE GENOMIC DNA]</scope>
    <source>
        <strain evidence="15">FD-334 SS-4</strain>
    </source>
</reference>
<keyword evidence="3" id="KW-0378">Hydrolase</keyword>
<dbReference type="Pfam" id="PF03747">
    <property type="entry name" value="ADP_ribosyl_GH"/>
    <property type="match status" value="1"/>
</dbReference>
<dbReference type="Proteomes" id="UP000054270">
    <property type="component" value="Unassembled WGS sequence"/>
</dbReference>
<evidence type="ECO:0000256" key="3">
    <source>
        <dbReference type="ARBA" id="ARBA00022801"/>
    </source>
</evidence>
<protein>
    <recommendedName>
        <fullName evidence="4">ADP-ribosylhydrolase ARH3</fullName>
        <ecNumber evidence="2">3.2.1.143</ecNumber>
    </recommendedName>
    <alternativeName>
        <fullName evidence="5">ADP-ribose glycohydrolase ARH3</fullName>
    </alternativeName>
    <alternativeName>
        <fullName evidence="6">ADP-ribosylhydrolase 3</fullName>
    </alternativeName>
    <alternativeName>
        <fullName evidence="9">O-acetyl-ADP-ribose deacetylase ARH3</fullName>
    </alternativeName>
    <alternativeName>
        <fullName evidence="10">Poly(ADP-ribose) glycohydrolase ARH3</fullName>
    </alternativeName>
    <alternativeName>
        <fullName evidence="8">[Protein ADP-ribosylarginine] hydrolase-like protein 2</fullName>
    </alternativeName>
    <alternativeName>
        <fullName evidence="7">[Protein ADP-ribosylserine] hydrolase</fullName>
    </alternativeName>
</protein>
<dbReference type="InterPro" id="IPR050792">
    <property type="entry name" value="ADP-ribosylglycohydrolase"/>
</dbReference>
<dbReference type="OMA" id="PGTWTDD"/>
<dbReference type="STRING" id="945553.A0A0D2PE78"/>
<feature type="binding site" evidence="12">
    <location>
        <position position="98"/>
    </location>
    <ligand>
        <name>Mg(2+)</name>
        <dbReference type="ChEBI" id="CHEBI:18420"/>
        <label>1</label>
    </ligand>
</feature>
<comment type="catalytic activity">
    <reaction evidence="11">
        <text>alpha-NAD(+) + H2O = ADP-D-ribose + nicotinamide + H(+)</text>
        <dbReference type="Rhea" id="RHEA:68792"/>
        <dbReference type="ChEBI" id="CHEBI:15377"/>
        <dbReference type="ChEBI" id="CHEBI:15378"/>
        <dbReference type="ChEBI" id="CHEBI:17154"/>
        <dbReference type="ChEBI" id="CHEBI:57967"/>
        <dbReference type="ChEBI" id="CHEBI:77017"/>
    </reaction>
</comment>
<evidence type="ECO:0000256" key="11">
    <source>
        <dbReference type="ARBA" id="ARBA00049015"/>
    </source>
</evidence>
<evidence type="ECO:0000256" key="1">
    <source>
        <dbReference type="ARBA" id="ARBA00010702"/>
    </source>
</evidence>
<dbReference type="PANTHER" id="PTHR16222:SF24">
    <property type="entry name" value="ADP-RIBOSYLHYDROLASE ARH3"/>
    <property type="match status" value="1"/>
</dbReference>
<evidence type="ECO:0000256" key="12">
    <source>
        <dbReference type="PIRSR" id="PIRSR605502-1"/>
    </source>
</evidence>
<organism evidence="14 15">
    <name type="scientific">Hypholoma sublateritium (strain FD-334 SS-4)</name>
    <dbReference type="NCBI Taxonomy" id="945553"/>
    <lineage>
        <taxon>Eukaryota</taxon>
        <taxon>Fungi</taxon>
        <taxon>Dikarya</taxon>
        <taxon>Basidiomycota</taxon>
        <taxon>Agaricomycotina</taxon>
        <taxon>Agaricomycetes</taxon>
        <taxon>Agaricomycetidae</taxon>
        <taxon>Agaricales</taxon>
        <taxon>Agaricineae</taxon>
        <taxon>Strophariaceae</taxon>
        <taxon>Hypholoma</taxon>
    </lineage>
</organism>
<feature type="binding site" evidence="12">
    <location>
        <position position="370"/>
    </location>
    <ligand>
        <name>Mg(2+)</name>
        <dbReference type="ChEBI" id="CHEBI:18420"/>
        <label>1</label>
    </ligand>
</feature>
<sequence length="431" mass="48014">MFFAKRALKFGKSKSTDNVPGSPGRASSSPLPPPPSALYAQHPTPSSVSTKIRLSILATAMVDALGGPAEFQERFSFSFITHMLPNDNFRLPAGVWSDDTSMMLCLAKSISSFKPSPNSTHIGGFNEGDQLRLYGRWHRSGYLSAIGRCFDIGNTVARALTIYARHRNNPTEALELIRSELSEEANSGNGSLMRVLPIGLAYWRDGDEAKMYAKRSSQVTHPAQMCGEACQFLTALITLAMEKTVLPLDSLEEDPPFSKLSLLEFIIRYPFENHKLLVALTLPYGLPPRPEDRVEREAYYYKFHPLLRLVAATQTEPLPKDNKFPYHIPSEESVPSSGYVLHTLIAALYCFFATRTFEEGALMAVNLGDDADTVGAVYAGLAAVWYSGDEEEAEGVFWTKRVREWRRTLVATQMIDEVTEDLLGWERKLAD</sequence>
<evidence type="ECO:0000256" key="5">
    <source>
        <dbReference type="ARBA" id="ARBA00042398"/>
    </source>
</evidence>
<dbReference type="AlphaFoldDB" id="A0A0D2PE78"/>
<feature type="binding site" evidence="12">
    <location>
        <position position="372"/>
    </location>
    <ligand>
        <name>Mg(2+)</name>
        <dbReference type="ChEBI" id="CHEBI:18420"/>
        <label>1</label>
    </ligand>
</feature>
<dbReference type="InterPro" id="IPR005502">
    <property type="entry name" value="Ribosyl_crysJ1"/>
</dbReference>
<feature type="region of interest" description="Disordered" evidence="13">
    <location>
        <begin position="1"/>
        <end position="44"/>
    </location>
</feature>
<proteinExistence type="inferred from homology"/>
<evidence type="ECO:0000313" key="14">
    <source>
        <dbReference type="EMBL" id="KJA26886.1"/>
    </source>
</evidence>
<comment type="similarity">
    <text evidence="1">Belongs to the ADP-ribosylglycohydrolase family.</text>
</comment>
<evidence type="ECO:0000256" key="2">
    <source>
        <dbReference type="ARBA" id="ARBA00012255"/>
    </source>
</evidence>
<keyword evidence="12" id="KW-0460">Magnesium</keyword>
<dbReference type="SUPFAM" id="SSF101478">
    <property type="entry name" value="ADP-ribosylglycohydrolase"/>
    <property type="match status" value="1"/>
</dbReference>
<dbReference type="EC" id="3.2.1.143" evidence="2"/>
<evidence type="ECO:0000313" key="15">
    <source>
        <dbReference type="Proteomes" id="UP000054270"/>
    </source>
</evidence>
<evidence type="ECO:0000256" key="8">
    <source>
        <dbReference type="ARBA" id="ARBA00042850"/>
    </source>
</evidence>
<dbReference type="PANTHER" id="PTHR16222">
    <property type="entry name" value="ADP-RIBOSYLGLYCOHYDROLASE"/>
    <property type="match status" value="1"/>
</dbReference>
<dbReference type="GO" id="GO:0046872">
    <property type="term" value="F:metal ion binding"/>
    <property type="evidence" value="ECO:0007669"/>
    <property type="project" value="UniProtKB-KW"/>
</dbReference>
<accession>A0A0D2PE78</accession>
<feature type="compositionally biased region" description="Low complexity" evidence="13">
    <location>
        <begin position="20"/>
        <end position="29"/>
    </location>
</feature>
<dbReference type="InterPro" id="IPR036705">
    <property type="entry name" value="Ribosyl_crysJ1_sf"/>
</dbReference>
<feature type="compositionally biased region" description="Basic residues" evidence="13">
    <location>
        <begin position="1"/>
        <end position="12"/>
    </location>
</feature>
<name>A0A0D2PE78_HYPSF</name>
<feature type="binding site" evidence="12">
    <location>
        <position position="97"/>
    </location>
    <ligand>
        <name>Mg(2+)</name>
        <dbReference type="ChEBI" id="CHEBI:18420"/>
        <label>1</label>
    </ligand>
</feature>
<dbReference type="Gene3D" id="1.10.4080.10">
    <property type="entry name" value="ADP-ribosylation/Crystallin J1"/>
    <property type="match status" value="1"/>
</dbReference>
<dbReference type="OrthoDB" id="2021138at2759"/>
<feature type="binding site" evidence="12">
    <location>
        <position position="99"/>
    </location>
    <ligand>
        <name>Mg(2+)</name>
        <dbReference type="ChEBI" id="CHEBI:18420"/>
        <label>1</label>
    </ligand>
</feature>
<dbReference type="GO" id="GO:0004649">
    <property type="term" value="F:poly(ADP-ribose) glycohydrolase activity"/>
    <property type="evidence" value="ECO:0007669"/>
    <property type="project" value="UniProtKB-EC"/>
</dbReference>
<dbReference type="EMBL" id="KN817526">
    <property type="protein sequence ID" value="KJA26886.1"/>
    <property type="molecule type" value="Genomic_DNA"/>
</dbReference>